<feature type="binding site" evidence="18">
    <location>
        <position position="156"/>
    </location>
    <ligand>
        <name>K(+)</name>
        <dbReference type="ChEBI" id="CHEBI:29103"/>
    </ligand>
</feature>
<dbReference type="PANTHER" id="PTHR12592:SF0">
    <property type="entry name" value="ATP-DEPENDENT (S)-NAD(P)H-HYDRATE DEHYDRATASE"/>
    <property type="match status" value="1"/>
</dbReference>
<evidence type="ECO:0000256" key="18">
    <source>
        <dbReference type="HAMAP-Rule" id="MF_01966"/>
    </source>
</evidence>
<feature type="binding site" evidence="18">
    <location>
        <position position="153"/>
    </location>
    <ligand>
        <name>(6S)-NADPHX</name>
        <dbReference type="ChEBI" id="CHEBI:64076"/>
    </ligand>
</feature>
<evidence type="ECO:0000256" key="7">
    <source>
        <dbReference type="ARBA" id="ARBA00022840"/>
    </source>
</evidence>
<evidence type="ECO:0000256" key="8">
    <source>
        <dbReference type="ARBA" id="ARBA00022857"/>
    </source>
</evidence>
<dbReference type="InterPro" id="IPR029056">
    <property type="entry name" value="Ribokinase-like"/>
</dbReference>
<evidence type="ECO:0000259" key="21">
    <source>
        <dbReference type="PROSITE" id="PS51385"/>
    </source>
</evidence>
<evidence type="ECO:0000256" key="5">
    <source>
        <dbReference type="ARBA" id="ARBA00022723"/>
    </source>
</evidence>
<keyword evidence="5 18" id="KW-0479">Metal-binding</keyword>
<comment type="cofactor">
    <cofactor evidence="18 19">
        <name>K(+)</name>
        <dbReference type="ChEBI" id="CHEBI:29103"/>
    </cofactor>
    <text evidence="18 19">Binds 1 potassium ion per subunit.</text>
</comment>
<comment type="function">
    <text evidence="18">Catalyzes the epimerization of the S- and R-forms of NAD(P)HX, a damaged form of NAD(P)H that is a result of enzymatic or heat-dependent hydration. This is a prerequisite for the S-specific NAD(P)H-hydrate dehydratase to allow the repair of both epimers of NAD(P)HX.</text>
</comment>
<dbReference type="Proteomes" id="UP000778970">
    <property type="component" value="Unassembled WGS sequence"/>
</dbReference>
<dbReference type="InterPro" id="IPR030677">
    <property type="entry name" value="Nnr"/>
</dbReference>
<keyword evidence="6 17" id="KW-0547">Nucleotide-binding</keyword>
<comment type="catalytic activity">
    <reaction evidence="2 18 19">
        <text>(6R)-NADPHX = (6S)-NADPHX</text>
        <dbReference type="Rhea" id="RHEA:32227"/>
        <dbReference type="ChEBI" id="CHEBI:64076"/>
        <dbReference type="ChEBI" id="CHEBI:64077"/>
        <dbReference type="EC" id="5.1.99.6"/>
    </reaction>
</comment>
<reference evidence="22" key="1">
    <citation type="submission" date="2017-08" db="EMBL/GenBank/DDBJ databases">
        <authorList>
            <person name="Imhoff J.F."/>
            <person name="Rahn T."/>
            <person name="Kuenzel S."/>
            <person name="Neulinger S.C."/>
        </authorList>
    </citation>
    <scope>NUCLEOTIDE SEQUENCE</scope>
    <source>
        <strain evidence="22">DSM 9154</strain>
    </source>
</reference>
<evidence type="ECO:0000256" key="10">
    <source>
        <dbReference type="ARBA" id="ARBA00023027"/>
    </source>
</evidence>
<proteinExistence type="inferred from homology"/>
<feature type="binding site" evidence="17">
    <location>
        <position position="437"/>
    </location>
    <ligand>
        <name>(6S)-NADPHX</name>
        <dbReference type="ChEBI" id="CHEBI:64076"/>
    </ligand>
</feature>
<dbReference type="Pfam" id="PF01256">
    <property type="entry name" value="Carb_kinase"/>
    <property type="match status" value="1"/>
</dbReference>
<feature type="binding site" evidence="17">
    <location>
        <position position="374"/>
    </location>
    <ligand>
        <name>(6S)-NADPHX</name>
        <dbReference type="ChEBI" id="CHEBI:64076"/>
    </ligand>
</feature>
<feature type="binding site" evidence="17">
    <location>
        <position position="260"/>
    </location>
    <ligand>
        <name>(6S)-NADPHX</name>
        <dbReference type="ChEBI" id="CHEBI:64076"/>
    </ligand>
</feature>
<dbReference type="GO" id="GO:0052855">
    <property type="term" value="F:ADP-dependent NAD(P)H-hydrate dehydratase activity"/>
    <property type="evidence" value="ECO:0007669"/>
    <property type="project" value="UniProtKB-UniRule"/>
</dbReference>
<dbReference type="PANTHER" id="PTHR12592">
    <property type="entry name" value="ATP-DEPENDENT (S)-NAD(P)H-HYDRATE DEHYDRATASE FAMILY MEMBER"/>
    <property type="match status" value="1"/>
</dbReference>
<dbReference type="HAMAP" id="MF_01966">
    <property type="entry name" value="NADHX_epimerase"/>
    <property type="match status" value="1"/>
</dbReference>
<organism evidence="22 23">
    <name type="scientific">Rhodovibrio salinarum</name>
    <dbReference type="NCBI Taxonomy" id="1087"/>
    <lineage>
        <taxon>Bacteria</taxon>
        <taxon>Pseudomonadati</taxon>
        <taxon>Pseudomonadota</taxon>
        <taxon>Alphaproteobacteria</taxon>
        <taxon>Rhodospirillales</taxon>
        <taxon>Rhodovibrionaceae</taxon>
        <taxon>Rhodovibrio</taxon>
    </lineage>
</organism>
<evidence type="ECO:0000256" key="3">
    <source>
        <dbReference type="ARBA" id="ARBA00006001"/>
    </source>
</evidence>
<comment type="function">
    <text evidence="17">Catalyzes the dehydration of the S-form of NAD(P)HX at the expense of ADP, which is converted to AMP. Together with NAD(P)HX epimerase, which catalyzes the epimerization of the S- and R-forms, the enzyme allows the repair of both epimers of NAD(P)HX, a damaged form of NAD(P)H that is a result of enzymatic or heat-dependent hydration.</text>
</comment>
<feature type="binding site" evidence="17">
    <location>
        <position position="323"/>
    </location>
    <ligand>
        <name>(6S)-NADPHX</name>
        <dbReference type="ChEBI" id="CHEBI:64076"/>
    </ligand>
</feature>
<comment type="similarity">
    <text evidence="17">Belongs to the NnrD/CARKD family.</text>
</comment>
<comment type="similarity">
    <text evidence="18">Belongs to the NnrE/AIBP family.</text>
</comment>
<dbReference type="PIRSF" id="PIRSF017184">
    <property type="entry name" value="Nnr"/>
    <property type="match status" value="1"/>
</dbReference>
<dbReference type="GO" id="GO:0110051">
    <property type="term" value="P:metabolite repair"/>
    <property type="evidence" value="ECO:0007669"/>
    <property type="project" value="TreeGrafter"/>
</dbReference>
<comment type="similarity">
    <text evidence="4 19">In the C-terminal section; belongs to the NnrD/CARKD family.</text>
</comment>
<evidence type="ECO:0000256" key="12">
    <source>
        <dbReference type="ARBA" id="ARBA00023239"/>
    </source>
</evidence>
<comment type="similarity">
    <text evidence="3 19">In the N-terminal section; belongs to the NnrE/AIBP family.</text>
</comment>
<evidence type="ECO:0000256" key="2">
    <source>
        <dbReference type="ARBA" id="ARBA00000909"/>
    </source>
</evidence>
<evidence type="ECO:0000256" key="17">
    <source>
        <dbReference type="HAMAP-Rule" id="MF_01965"/>
    </source>
</evidence>
<comment type="catalytic activity">
    <reaction evidence="1 18 19">
        <text>(6R)-NADHX = (6S)-NADHX</text>
        <dbReference type="Rhea" id="RHEA:32215"/>
        <dbReference type="ChEBI" id="CHEBI:64074"/>
        <dbReference type="ChEBI" id="CHEBI:64075"/>
        <dbReference type="EC" id="5.1.99.6"/>
    </reaction>
</comment>
<evidence type="ECO:0000256" key="6">
    <source>
        <dbReference type="ARBA" id="ARBA00022741"/>
    </source>
</evidence>
<keyword evidence="23" id="KW-1185">Reference proteome</keyword>
<comment type="catalytic activity">
    <reaction evidence="16 17 19">
        <text>(6S)-NADPHX + ADP = AMP + phosphate + NADPH + H(+)</text>
        <dbReference type="Rhea" id="RHEA:32235"/>
        <dbReference type="ChEBI" id="CHEBI:15378"/>
        <dbReference type="ChEBI" id="CHEBI:43474"/>
        <dbReference type="ChEBI" id="CHEBI:57783"/>
        <dbReference type="ChEBI" id="CHEBI:64076"/>
        <dbReference type="ChEBI" id="CHEBI:456215"/>
        <dbReference type="ChEBI" id="CHEBI:456216"/>
        <dbReference type="EC" id="4.2.1.136"/>
    </reaction>
</comment>
<feature type="domain" description="YjeF C-terminal" evidence="20">
    <location>
        <begin position="226"/>
        <end position="491"/>
    </location>
</feature>
<comment type="function">
    <text evidence="14 19">Bifunctional enzyme that catalyzes the epimerization of the S- and R-forms of NAD(P)HX and the dehydration of the S-form of NAD(P)HX at the expense of ADP, which is converted to AMP. This allows the repair of both epimers of NAD(P)HX, a damaged form of NAD(P)H that is a result of enzymatic or heat-dependent hydration.</text>
</comment>
<comment type="cofactor">
    <cofactor evidence="17">
        <name>Mg(2+)</name>
        <dbReference type="ChEBI" id="CHEBI:18420"/>
    </cofactor>
</comment>
<dbReference type="InterPro" id="IPR000631">
    <property type="entry name" value="CARKD"/>
</dbReference>
<dbReference type="PROSITE" id="PS01050">
    <property type="entry name" value="YJEF_C_2"/>
    <property type="match status" value="1"/>
</dbReference>
<evidence type="ECO:0000256" key="11">
    <source>
        <dbReference type="ARBA" id="ARBA00023235"/>
    </source>
</evidence>
<feature type="binding site" evidence="17">
    <location>
        <position position="436"/>
    </location>
    <ligand>
        <name>AMP</name>
        <dbReference type="ChEBI" id="CHEBI:456215"/>
    </ligand>
</feature>
<keyword evidence="13" id="KW-0511">Multifunctional enzyme</keyword>
<feature type="binding site" evidence="18">
    <location>
        <begin position="124"/>
        <end position="130"/>
    </location>
    <ligand>
        <name>(6S)-NADPHX</name>
        <dbReference type="ChEBI" id="CHEBI:64076"/>
    </ligand>
</feature>
<comment type="caution">
    <text evidence="22">The sequence shown here is derived from an EMBL/GenBank/DDBJ whole genome shotgun (WGS) entry which is preliminary data.</text>
</comment>
<evidence type="ECO:0000256" key="16">
    <source>
        <dbReference type="ARBA" id="ARBA00049209"/>
    </source>
</evidence>
<feature type="domain" description="YjeF N-terminal" evidence="21">
    <location>
        <begin position="13"/>
        <end position="211"/>
    </location>
</feature>
<evidence type="ECO:0000256" key="19">
    <source>
        <dbReference type="PIRNR" id="PIRNR017184"/>
    </source>
</evidence>
<dbReference type="PROSITE" id="PS51383">
    <property type="entry name" value="YJEF_C_3"/>
    <property type="match status" value="1"/>
</dbReference>
<evidence type="ECO:0000256" key="14">
    <source>
        <dbReference type="ARBA" id="ARBA00025153"/>
    </source>
</evidence>
<evidence type="ECO:0000313" key="22">
    <source>
        <dbReference type="EMBL" id="MBK1697654.1"/>
    </source>
</evidence>
<evidence type="ECO:0000256" key="13">
    <source>
        <dbReference type="ARBA" id="ARBA00023268"/>
    </source>
</evidence>
<dbReference type="GO" id="GO:0052856">
    <property type="term" value="F:NAD(P)HX epimerase activity"/>
    <property type="evidence" value="ECO:0007669"/>
    <property type="project" value="UniProtKB-UniRule"/>
</dbReference>
<dbReference type="HAMAP" id="MF_01965">
    <property type="entry name" value="NADHX_dehydratase"/>
    <property type="match status" value="1"/>
</dbReference>
<keyword evidence="12 17" id="KW-0456">Lyase</keyword>
<dbReference type="GO" id="GO:0046872">
    <property type="term" value="F:metal ion binding"/>
    <property type="evidence" value="ECO:0007669"/>
    <property type="project" value="UniProtKB-UniRule"/>
</dbReference>
<dbReference type="CDD" id="cd01171">
    <property type="entry name" value="YXKO-related"/>
    <property type="match status" value="1"/>
</dbReference>
<dbReference type="EMBL" id="NRRE01000026">
    <property type="protein sequence ID" value="MBK1697654.1"/>
    <property type="molecule type" value="Genomic_DNA"/>
</dbReference>
<name>A0A934QIS4_9PROT</name>
<dbReference type="GO" id="GO:0046496">
    <property type="term" value="P:nicotinamide nucleotide metabolic process"/>
    <property type="evidence" value="ECO:0007669"/>
    <property type="project" value="UniProtKB-UniRule"/>
</dbReference>
<dbReference type="NCBIfam" id="TIGR00197">
    <property type="entry name" value="yjeF_nterm"/>
    <property type="match status" value="1"/>
</dbReference>
<sequence>MSQGHELLTVAQMGRADRAAIDGGVPGTTLMENAGRAVAEAVRTRFAQGTVVVLCGPGNNGGDGFVAARHLKAMGWTVRLGLLGSVDKLRGDAAHHAGLWDGPVELLSPELLDGADVAVDALFGAGLSRPLDGAPRAVVEALNARVLPTVAVDVPSGLAGDDGQVLGEVAVQAACTVTFFRKKPGHLLLPGRGYCGPVVLADIGIPARVLATACADTDGPATFENAPALVAERWPWRATGDHKYRFGHALVLGGATATGAGRLACRAALRVGAGLVTIAAPTTALPIYAQETAAVITVPLDDDVQLDRLLSDARLNALLLGPGAGVGDATRDRAHKLLATGRAVVLDADALTSFAGACDELAAAVWGPTVLTPHEGEFARLFPDTEGDKLARARTAARRTGAVVLLKGADTVIAAPDGRAAINANAPPELATAGAGDVLAGLVAGALAQGLPAFEGTCAAAWLHGEAARGFGPGLIADDLPDRVPAALVALQQDA</sequence>
<dbReference type="InterPro" id="IPR036652">
    <property type="entry name" value="YjeF_N_dom_sf"/>
</dbReference>
<keyword evidence="7 17" id="KW-0067">ATP-binding</keyword>
<comment type="catalytic activity">
    <reaction evidence="15 17 19">
        <text>(6S)-NADHX + ADP = AMP + phosphate + NADH + H(+)</text>
        <dbReference type="Rhea" id="RHEA:32223"/>
        <dbReference type="ChEBI" id="CHEBI:15378"/>
        <dbReference type="ChEBI" id="CHEBI:43474"/>
        <dbReference type="ChEBI" id="CHEBI:57945"/>
        <dbReference type="ChEBI" id="CHEBI:64074"/>
        <dbReference type="ChEBI" id="CHEBI:456215"/>
        <dbReference type="ChEBI" id="CHEBI:456216"/>
        <dbReference type="EC" id="4.2.1.136"/>
    </reaction>
</comment>
<gene>
    <name evidence="17" type="primary">nnrD</name>
    <name evidence="18" type="synonym">nnrE</name>
    <name evidence="22" type="ORF">CKO21_10400</name>
</gene>
<dbReference type="SUPFAM" id="SSF53613">
    <property type="entry name" value="Ribokinase-like"/>
    <property type="match status" value="1"/>
</dbReference>
<protein>
    <recommendedName>
        <fullName evidence="19">Bifunctional NAD(P)H-hydrate repair enzyme</fullName>
    </recommendedName>
    <alternativeName>
        <fullName evidence="19">Nicotinamide nucleotide repair protein</fullName>
    </alternativeName>
    <domain>
        <recommendedName>
            <fullName evidence="19">ADP-dependent (S)-NAD(P)H-hydrate dehydratase</fullName>
            <ecNumber evidence="19">4.2.1.136</ecNumber>
        </recommendedName>
        <alternativeName>
            <fullName evidence="19">ADP-dependent NAD(P)HX dehydratase</fullName>
        </alternativeName>
    </domain>
    <domain>
        <recommendedName>
            <fullName evidence="19">NAD(P)H-hydrate epimerase</fullName>
            <ecNumber evidence="19">5.1.99.6</ecNumber>
        </recommendedName>
    </domain>
</protein>
<keyword evidence="11 18" id="KW-0413">Isomerase</keyword>
<dbReference type="EC" id="5.1.99.6" evidence="19"/>
<keyword evidence="9 18" id="KW-0630">Potassium</keyword>
<dbReference type="Gene3D" id="3.40.1190.20">
    <property type="match status" value="1"/>
</dbReference>
<evidence type="ECO:0000256" key="9">
    <source>
        <dbReference type="ARBA" id="ARBA00022958"/>
    </source>
</evidence>
<dbReference type="PROSITE" id="PS51385">
    <property type="entry name" value="YJEF_N"/>
    <property type="match status" value="1"/>
</dbReference>
<feature type="binding site" evidence="18">
    <location>
        <position position="120"/>
    </location>
    <ligand>
        <name>K(+)</name>
        <dbReference type="ChEBI" id="CHEBI:29103"/>
    </ligand>
</feature>
<keyword evidence="10 17" id="KW-0520">NAD</keyword>
<dbReference type="Gene3D" id="3.40.50.10260">
    <property type="entry name" value="YjeF N-terminal domain"/>
    <property type="match status" value="1"/>
</dbReference>
<comment type="subunit">
    <text evidence="17">Homotetramer.</text>
</comment>
<accession>A0A934QIS4</accession>
<feature type="binding site" evidence="18">
    <location>
        <begin position="59"/>
        <end position="63"/>
    </location>
    <ligand>
        <name>(6S)-NADPHX</name>
        <dbReference type="ChEBI" id="CHEBI:64076"/>
    </ligand>
</feature>
<dbReference type="GO" id="GO:0005524">
    <property type="term" value="F:ATP binding"/>
    <property type="evidence" value="ECO:0007669"/>
    <property type="project" value="UniProtKB-UniRule"/>
</dbReference>
<dbReference type="AlphaFoldDB" id="A0A934QIS4"/>
<dbReference type="EC" id="4.2.1.136" evidence="19"/>
<evidence type="ECO:0000256" key="15">
    <source>
        <dbReference type="ARBA" id="ARBA00048238"/>
    </source>
</evidence>
<feature type="binding site" evidence="17">
    <location>
        <begin position="407"/>
        <end position="411"/>
    </location>
    <ligand>
        <name>AMP</name>
        <dbReference type="ChEBI" id="CHEBI:456215"/>
    </ligand>
</feature>
<evidence type="ECO:0000259" key="20">
    <source>
        <dbReference type="PROSITE" id="PS51383"/>
    </source>
</evidence>
<dbReference type="Pfam" id="PF03853">
    <property type="entry name" value="YjeF_N"/>
    <property type="match status" value="1"/>
</dbReference>
<dbReference type="InterPro" id="IPR017953">
    <property type="entry name" value="Carbohydrate_kinase_pred_CS"/>
</dbReference>
<evidence type="ECO:0000256" key="4">
    <source>
        <dbReference type="ARBA" id="ARBA00009524"/>
    </source>
</evidence>
<dbReference type="RefSeq" id="WP_027289113.1">
    <property type="nucleotide sequence ID" value="NZ_NRRE01000026.1"/>
</dbReference>
<evidence type="ECO:0000313" key="23">
    <source>
        <dbReference type="Proteomes" id="UP000778970"/>
    </source>
</evidence>
<feature type="binding site" evidence="18">
    <location>
        <position position="60"/>
    </location>
    <ligand>
        <name>K(+)</name>
        <dbReference type="ChEBI" id="CHEBI:29103"/>
    </ligand>
</feature>
<evidence type="ECO:0000256" key="1">
    <source>
        <dbReference type="ARBA" id="ARBA00000013"/>
    </source>
</evidence>
<comment type="caution">
    <text evidence="18">Lacks conserved residue(s) required for the propagation of feature annotation.</text>
</comment>
<reference evidence="22" key="2">
    <citation type="journal article" date="2020" name="Microorganisms">
        <title>Osmotic Adaptation and Compatible Solute Biosynthesis of Phototrophic Bacteria as Revealed from Genome Analyses.</title>
        <authorList>
            <person name="Imhoff J.F."/>
            <person name="Rahn T."/>
            <person name="Kunzel S."/>
            <person name="Keller A."/>
            <person name="Neulinger S.C."/>
        </authorList>
    </citation>
    <scope>NUCLEOTIDE SEQUENCE</scope>
    <source>
        <strain evidence="22">DSM 9154</strain>
    </source>
</reference>
<dbReference type="InterPro" id="IPR004443">
    <property type="entry name" value="YjeF_N_dom"/>
</dbReference>
<dbReference type="SUPFAM" id="SSF64153">
    <property type="entry name" value="YjeF N-terminal domain-like"/>
    <property type="match status" value="1"/>
</dbReference>
<keyword evidence="8 17" id="KW-0521">NADP</keyword>
<dbReference type="NCBIfam" id="TIGR00196">
    <property type="entry name" value="yjeF_cterm"/>
    <property type="match status" value="1"/>
</dbReference>